<accession>A0ABQ1JDC6</accession>
<name>A0ABQ1JDC6_9PROT</name>
<dbReference type="Proteomes" id="UP000628854">
    <property type="component" value="Unassembled WGS sequence"/>
</dbReference>
<evidence type="ECO:0000256" key="1">
    <source>
        <dbReference type="SAM" id="SignalP"/>
    </source>
</evidence>
<keyword evidence="3" id="KW-1185">Reference proteome</keyword>
<evidence type="ECO:0000313" key="2">
    <source>
        <dbReference type="EMBL" id="GGB64387.1"/>
    </source>
</evidence>
<sequence>MTILTRLVLVALTVALSSCSEAMLNSESNGRQIPASYPLMVTRDANPAVLGDVATGQPKLVNSELPAEFEMVRADPNCRMPRPAQGAKLAYVYTYGGGEKTPLQYVPGTSNAASLQADIKRSRTIAGTFAGENPESSALASEAAAFARGNAVEWLSRIDVLVTETEAPVFLVLTSYDAVLWNIQTAPGVEIDGIVVSAYEGGAIANGVDARRTGFMGFRGAPGGKCYLKGVAYQSLTPAFQQSMHKRFGRKASWLLTEPPGTGVKAVLVGDVPDQPFQQQPISTIQLPSYVWPYWGSRDDAFKYFGLKG</sequence>
<feature type="chain" id="PRO_5045314531" evidence="1">
    <location>
        <begin position="23"/>
        <end position="309"/>
    </location>
</feature>
<dbReference type="RefSeq" id="WP_084391454.1">
    <property type="nucleotide sequence ID" value="NZ_BMKF01000001.1"/>
</dbReference>
<comment type="caution">
    <text evidence="2">The sequence shown here is derived from an EMBL/GenBank/DDBJ whole genome shotgun (WGS) entry which is preliminary data.</text>
</comment>
<proteinExistence type="predicted"/>
<organism evidence="2 3">
    <name type="scientific">Henriciella pelagia</name>
    <dbReference type="NCBI Taxonomy" id="1977912"/>
    <lineage>
        <taxon>Bacteria</taxon>
        <taxon>Pseudomonadati</taxon>
        <taxon>Pseudomonadota</taxon>
        <taxon>Alphaproteobacteria</taxon>
        <taxon>Hyphomonadales</taxon>
        <taxon>Hyphomonadaceae</taxon>
        <taxon>Henriciella</taxon>
    </lineage>
</organism>
<dbReference type="EMBL" id="BMKF01000001">
    <property type="protein sequence ID" value="GGB64387.1"/>
    <property type="molecule type" value="Genomic_DNA"/>
</dbReference>
<protein>
    <submittedName>
        <fullName evidence="2">Uncharacterized protein</fullName>
    </submittedName>
</protein>
<evidence type="ECO:0000313" key="3">
    <source>
        <dbReference type="Proteomes" id="UP000628854"/>
    </source>
</evidence>
<dbReference type="PROSITE" id="PS51257">
    <property type="entry name" value="PROKAR_LIPOPROTEIN"/>
    <property type="match status" value="1"/>
</dbReference>
<feature type="signal peptide" evidence="1">
    <location>
        <begin position="1"/>
        <end position="22"/>
    </location>
</feature>
<reference evidence="3" key="1">
    <citation type="journal article" date="2019" name="Int. J. Syst. Evol. Microbiol.">
        <title>The Global Catalogue of Microorganisms (GCM) 10K type strain sequencing project: providing services to taxonomists for standard genome sequencing and annotation.</title>
        <authorList>
            <consortium name="The Broad Institute Genomics Platform"/>
            <consortium name="The Broad Institute Genome Sequencing Center for Infectious Disease"/>
            <person name="Wu L."/>
            <person name="Ma J."/>
        </authorList>
    </citation>
    <scope>NUCLEOTIDE SEQUENCE [LARGE SCALE GENOMIC DNA]</scope>
    <source>
        <strain evidence="3">CGMCC 1.15928</strain>
    </source>
</reference>
<gene>
    <name evidence="2" type="ORF">GCM10011503_11480</name>
</gene>
<keyword evidence="1" id="KW-0732">Signal</keyword>